<dbReference type="Proteomes" id="UP001258017">
    <property type="component" value="Unassembled WGS sequence"/>
</dbReference>
<feature type="region of interest" description="Disordered" evidence="1">
    <location>
        <begin position="69"/>
        <end position="97"/>
    </location>
</feature>
<accession>A0AAD9VHY0</accession>
<name>A0AAD9VHY0_9HYME</name>
<keyword evidence="3" id="KW-1185">Reference proteome</keyword>
<protein>
    <submittedName>
        <fullName evidence="2">Uncharacterized protein</fullName>
    </submittedName>
</protein>
<dbReference type="AlphaFoldDB" id="A0AAD9VHY0"/>
<evidence type="ECO:0000256" key="1">
    <source>
        <dbReference type="SAM" id="MobiDB-lite"/>
    </source>
</evidence>
<reference evidence="2" key="2">
    <citation type="journal article" date="2023" name="Commun. Biol.">
        <title>Intrasexual cuticular hydrocarbon dimorphism in a wasp sheds light on hydrocarbon biosynthesis genes in Hymenoptera.</title>
        <authorList>
            <person name="Moris V.C."/>
            <person name="Podsiadlowski L."/>
            <person name="Martin S."/>
            <person name="Oeyen J.P."/>
            <person name="Donath A."/>
            <person name="Petersen M."/>
            <person name="Wilbrandt J."/>
            <person name="Misof B."/>
            <person name="Liedtke D."/>
            <person name="Thamm M."/>
            <person name="Scheiner R."/>
            <person name="Schmitt T."/>
            <person name="Niehuis O."/>
        </authorList>
    </citation>
    <scope>NUCLEOTIDE SEQUENCE</scope>
    <source>
        <strain evidence="2">GBR_01_08_01A</strain>
    </source>
</reference>
<proteinExistence type="predicted"/>
<sequence length="97" mass="9945">MNCGTESCPGSRVAAVLCGDETGAAYFKAIGSGWDADREMAPDDEDRASFADGENSIGDAACAVIEKKEEEAGDDGNVPPPSLSTFGHPLMFAGAKS</sequence>
<evidence type="ECO:0000313" key="2">
    <source>
        <dbReference type="EMBL" id="KAK2575326.1"/>
    </source>
</evidence>
<evidence type="ECO:0000313" key="3">
    <source>
        <dbReference type="Proteomes" id="UP001258017"/>
    </source>
</evidence>
<gene>
    <name evidence="2" type="ORF">KPH14_000819</name>
</gene>
<organism evidence="2 3">
    <name type="scientific">Odynerus spinipes</name>
    <dbReference type="NCBI Taxonomy" id="1348599"/>
    <lineage>
        <taxon>Eukaryota</taxon>
        <taxon>Metazoa</taxon>
        <taxon>Ecdysozoa</taxon>
        <taxon>Arthropoda</taxon>
        <taxon>Hexapoda</taxon>
        <taxon>Insecta</taxon>
        <taxon>Pterygota</taxon>
        <taxon>Neoptera</taxon>
        <taxon>Endopterygota</taxon>
        <taxon>Hymenoptera</taxon>
        <taxon>Apocrita</taxon>
        <taxon>Aculeata</taxon>
        <taxon>Vespoidea</taxon>
        <taxon>Vespidae</taxon>
        <taxon>Eumeninae</taxon>
        <taxon>Odynerus</taxon>
    </lineage>
</organism>
<reference evidence="2" key="1">
    <citation type="submission" date="2021-08" db="EMBL/GenBank/DDBJ databases">
        <authorList>
            <person name="Misof B."/>
            <person name="Oliver O."/>
            <person name="Podsiadlowski L."/>
            <person name="Donath A."/>
            <person name="Peters R."/>
            <person name="Mayer C."/>
            <person name="Rust J."/>
            <person name="Gunkel S."/>
            <person name="Lesny P."/>
            <person name="Martin S."/>
            <person name="Oeyen J.P."/>
            <person name="Petersen M."/>
            <person name="Panagiotis P."/>
            <person name="Wilbrandt J."/>
            <person name="Tanja T."/>
        </authorList>
    </citation>
    <scope>NUCLEOTIDE SEQUENCE</scope>
    <source>
        <strain evidence="2">GBR_01_08_01A</strain>
        <tissue evidence="2">Thorax + abdomen</tissue>
    </source>
</reference>
<dbReference type="EMBL" id="JAIFRP010004453">
    <property type="protein sequence ID" value="KAK2575326.1"/>
    <property type="molecule type" value="Genomic_DNA"/>
</dbReference>
<comment type="caution">
    <text evidence="2">The sequence shown here is derived from an EMBL/GenBank/DDBJ whole genome shotgun (WGS) entry which is preliminary data.</text>
</comment>